<evidence type="ECO:0000259" key="10">
    <source>
        <dbReference type="PROSITE" id="PS50253"/>
    </source>
</evidence>
<dbReference type="InterPro" id="IPR033946">
    <property type="entry name" value="Ubiquinol_oxase_su3_dom"/>
</dbReference>
<evidence type="ECO:0000256" key="6">
    <source>
        <dbReference type="ARBA" id="ARBA00023002"/>
    </source>
</evidence>
<feature type="transmembrane region" description="Helical" evidence="9">
    <location>
        <begin position="180"/>
        <end position="204"/>
    </location>
</feature>
<feature type="domain" description="Heme-copper oxidase subunit III family profile" evidence="10">
    <location>
        <begin position="1"/>
        <end position="206"/>
    </location>
</feature>
<dbReference type="SUPFAM" id="SSF81452">
    <property type="entry name" value="Cytochrome c oxidase subunit III-like"/>
    <property type="match status" value="1"/>
</dbReference>
<dbReference type="EMBL" id="FMZA01000017">
    <property type="protein sequence ID" value="SDC81261.1"/>
    <property type="molecule type" value="Genomic_DNA"/>
</dbReference>
<dbReference type="CDD" id="cd02863">
    <property type="entry name" value="Ubiquinol_oxidase_III"/>
    <property type="match status" value="1"/>
</dbReference>
<feature type="transmembrane region" description="Helical" evidence="9">
    <location>
        <begin position="29"/>
        <end position="50"/>
    </location>
</feature>
<evidence type="ECO:0000256" key="1">
    <source>
        <dbReference type="ARBA" id="ARBA00004651"/>
    </source>
</evidence>
<dbReference type="GO" id="GO:0004129">
    <property type="term" value="F:cytochrome-c oxidase activity"/>
    <property type="evidence" value="ECO:0007669"/>
    <property type="project" value="InterPro"/>
</dbReference>
<evidence type="ECO:0000313" key="12">
    <source>
        <dbReference type="Proteomes" id="UP000199387"/>
    </source>
</evidence>
<dbReference type="PANTHER" id="PTHR11403">
    <property type="entry name" value="CYTOCHROME C OXIDASE SUBUNIT III"/>
    <property type="match status" value="1"/>
</dbReference>
<evidence type="ECO:0000313" key="11">
    <source>
        <dbReference type="EMBL" id="SDC81261.1"/>
    </source>
</evidence>
<feature type="transmembrane region" description="Helical" evidence="9">
    <location>
        <begin position="70"/>
        <end position="90"/>
    </location>
</feature>
<keyword evidence="5 9" id="KW-1133">Transmembrane helix</keyword>
<dbReference type="AlphaFoldDB" id="A0A1G6PMR3"/>
<keyword evidence="6" id="KW-0560">Oxidoreductase</keyword>
<keyword evidence="12" id="KW-1185">Reference proteome</keyword>
<dbReference type="PROSITE" id="PS50253">
    <property type="entry name" value="COX3"/>
    <property type="match status" value="1"/>
</dbReference>
<comment type="similarity">
    <text evidence="2 8">Belongs to the cytochrome c oxidase subunit 3 family.</text>
</comment>
<organism evidence="11 12">
    <name type="scientific">Melghirimyces thermohalophilus</name>
    <dbReference type="NCBI Taxonomy" id="1236220"/>
    <lineage>
        <taxon>Bacteria</taxon>
        <taxon>Bacillati</taxon>
        <taxon>Bacillota</taxon>
        <taxon>Bacilli</taxon>
        <taxon>Bacillales</taxon>
        <taxon>Thermoactinomycetaceae</taxon>
        <taxon>Melghirimyces</taxon>
    </lineage>
</organism>
<dbReference type="GO" id="GO:0016491">
    <property type="term" value="F:oxidoreductase activity"/>
    <property type="evidence" value="ECO:0007669"/>
    <property type="project" value="UniProtKB-KW"/>
</dbReference>
<accession>A0A1G6PMR3</accession>
<keyword evidence="7 9" id="KW-0472">Membrane</keyword>
<evidence type="ECO:0000256" key="4">
    <source>
        <dbReference type="ARBA" id="ARBA00022692"/>
    </source>
</evidence>
<comment type="subcellular location">
    <subcellularLocation>
        <location evidence="1 8">Cell membrane</location>
        <topology evidence="1 8">Multi-pass membrane protein</topology>
    </subcellularLocation>
</comment>
<dbReference type="GO" id="GO:0005886">
    <property type="term" value="C:plasma membrane"/>
    <property type="evidence" value="ECO:0007669"/>
    <property type="project" value="UniProtKB-SubCell"/>
</dbReference>
<reference evidence="11 12" key="1">
    <citation type="submission" date="2016-10" db="EMBL/GenBank/DDBJ databases">
        <authorList>
            <person name="de Groot N.N."/>
        </authorList>
    </citation>
    <scope>NUCLEOTIDE SEQUENCE [LARGE SCALE GENOMIC DNA]</scope>
    <source>
        <strain evidence="11 12">DSM 45514</strain>
    </source>
</reference>
<feature type="transmembrane region" description="Helical" evidence="9">
    <location>
        <begin position="102"/>
        <end position="121"/>
    </location>
</feature>
<feature type="transmembrane region" description="Helical" evidence="9">
    <location>
        <begin position="141"/>
        <end position="168"/>
    </location>
</feature>
<dbReference type="Pfam" id="PF00510">
    <property type="entry name" value="COX3"/>
    <property type="match status" value="1"/>
</dbReference>
<dbReference type="OrthoDB" id="9810850at2"/>
<dbReference type="PANTHER" id="PTHR11403:SF2">
    <property type="entry name" value="CYTOCHROME BO(3) UBIQUINOL OXIDASE SUBUNIT 3"/>
    <property type="match status" value="1"/>
</dbReference>
<dbReference type="FunFam" id="1.20.120.80:FF:000001">
    <property type="entry name" value="Cytochrome (Ubi)quinol oxidase subunit III"/>
    <property type="match status" value="1"/>
</dbReference>
<evidence type="ECO:0000256" key="7">
    <source>
        <dbReference type="ARBA" id="ARBA00023136"/>
    </source>
</evidence>
<dbReference type="Proteomes" id="UP000199387">
    <property type="component" value="Unassembled WGS sequence"/>
</dbReference>
<sequence length="208" mass="23017">MALAQHEVVRAQTEANRPLEYDEDGQRHILGFWLFLATDLVLFACLFATYQVLVTHTDGGPVLSELFELGGVTAETILLLTSSFTGGLAIYEMRRGNLRGLIGWLVFTVMLGLAFIGIEVYEFVTFVGEGATMQRSAALSAFFTLVGTHGLHVSFGILWMISVIVQLLRFGIQPVTARKAFIAGLYWHFLDVVWVFVFSAVYLMGVLG</sequence>
<evidence type="ECO:0000256" key="8">
    <source>
        <dbReference type="RuleBase" id="RU003376"/>
    </source>
</evidence>
<protein>
    <submittedName>
        <fullName evidence="11">Cytochrome aa3-600 menaquinol oxidase subunit 3</fullName>
    </submittedName>
</protein>
<dbReference type="InterPro" id="IPR024791">
    <property type="entry name" value="Cyt_c/ubiquinol_Oxase_su3"/>
</dbReference>
<dbReference type="Gene3D" id="1.20.120.80">
    <property type="entry name" value="Cytochrome c oxidase, subunit III, four-helix bundle"/>
    <property type="match status" value="1"/>
</dbReference>
<name>A0A1G6PMR3_9BACL</name>
<dbReference type="STRING" id="1236220.SAMN04488112_11746"/>
<dbReference type="GO" id="GO:0019646">
    <property type="term" value="P:aerobic electron transport chain"/>
    <property type="evidence" value="ECO:0007669"/>
    <property type="project" value="InterPro"/>
</dbReference>
<dbReference type="InterPro" id="IPR013833">
    <property type="entry name" value="Cyt_c_oxidase_su3_a-hlx"/>
</dbReference>
<keyword evidence="4 8" id="KW-0812">Transmembrane</keyword>
<dbReference type="InterPro" id="IPR035973">
    <property type="entry name" value="Cyt_c_oxidase_su3-like_sf"/>
</dbReference>
<gene>
    <name evidence="11" type="ORF">SAMN04488112_11746</name>
</gene>
<evidence type="ECO:0000256" key="3">
    <source>
        <dbReference type="ARBA" id="ARBA00022475"/>
    </source>
</evidence>
<keyword evidence="3" id="KW-1003">Cell membrane</keyword>
<evidence type="ECO:0000256" key="2">
    <source>
        <dbReference type="ARBA" id="ARBA00010581"/>
    </source>
</evidence>
<proteinExistence type="inferred from homology"/>
<dbReference type="RefSeq" id="WP_091571686.1">
    <property type="nucleotide sequence ID" value="NZ_FMZA01000017.1"/>
</dbReference>
<evidence type="ECO:0000256" key="9">
    <source>
        <dbReference type="SAM" id="Phobius"/>
    </source>
</evidence>
<evidence type="ECO:0000256" key="5">
    <source>
        <dbReference type="ARBA" id="ARBA00022989"/>
    </source>
</evidence>
<dbReference type="InterPro" id="IPR000298">
    <property type="entry name" value="Cyt_c_oxidase-like_su3"/>
</dbReference>